<evidence type="ECO:0000313" key="2">
    <source>
        <dbReference type="EMBL" id="KAB8299410.1"/>
    </source>
</evidence>
<dbReference type="AlphaFoldDB" id="A0A6A2V8X0"/>
<feature type="transmembrane region" description="Helical" evidence="1">
    <location>
        <begin position="32"/>
        <end position="56"/>
    </location>
</feature>
<organism evidence="2 3">
    <name type="scientific">Bifidobacterium apri</name>
    <dbReference type="NCBI Taxonomy" id="1769423"/>
    <lineage>
        <taxon>Bacteria</taxon>
        <taxon>Bacillati</taxon>
        <taxon>Actinomycetota</taxon>
        <taxon>Actinomycetes</taxon>
        <taxon>Bifidobacteriales</taxon>
        <taxon>Bifidobacteriaceae</taxon>
        <taxon>Bifidobacterium</taxon>
    </lineage>
</organism>
<evidence type="ECO:0000313" key="3">
    <source>
        <dbReference type="Proteomes" id="UP000440041"/>
    </source>
</evidence>
<gene>
    <name evidence="2" type="ORF">DSM100238_0842</name>
</gene>
<sequence>MLSDCPVDICGGANNQLIAWRRRGKPERLRRLWWSVVVFRVGSYATSGCLAGYPIAV</sequence>
<keyword evidence="1" id="KW-1133">Transmembrane helix</keyword>
<accession>A0A6A2V8X0</accession>
<evidence type="ECO:0000256" key="1">
    <source>
        <dbReference type="SAM" id="Phobius"/>
    </source>
</evidence>
<dbReference type="EMBL" id="WBSO01000004">
    <property type="protein sequence ID" value="KAB8299410.1"/>
    <property type="molecule type" value="Genomic_DNA"/>
</dbReference>
<proteinExistence type="predicted"/>
<keyword evidence="3" id="KW-1185">Reference proteome</keyword>
<comment type="caution">
    <text evidence="2">The sequence shown here is derived from an EMBL/GenBank/DDBJ whole genome shotgun (WGS) entry which is preliminary data.</text>
</comment>
<dbReference type="Proteomes" id="UP000440041">
    <property type="component" value="Unassembled WGS sequence"/>
</dbReference>
<name>A0A6A2V8X0_9BIFI</name>
<keyword evidence="1" id="KW-0812">Transmembrane</keyword>
<keyword evidence="1" id="KW-0472">Membrane</keyword>
<reference evidence="2 3" key="1">
    <citation type="submission" date="2019-09" db="EMBL/GenBank/DDBJ databases">
        <title>Characterization of the phylogenetic diversity of two novel species belonging to the genus Bifidobacterium: Bifidobacterium cebidarum sp. nov. and Bifidobacterium leontopitheci sp. nov.</title>
        <authorList>
            <person name="Lugli G.A."/>
            <person name="Duranti S."/>
            <person name="Milani C."/>
            <person name="Turroni F."/>
            <person name="Ventura M."/>
        </authorList>
    </citation>
    <scope>NUCLEOTIDE SEQUENCE [LARGE SCALE GENOMIC DNA]</scope>
    <source>
        <strain evidence="2 3">DSM 100238</strain>
    </source>
</reference>
<protein>
    <submittedName>
        <fullName evidence="2">Uncharacterized protein</fullName>
    </submittedName>
</protein>